<evidence type="ECO:0000259" key="3">
    <source>
        <dbReference type="Pfam" id="PF09375"/>
    </source>
</evidence>
<name>A0A1W1BL45_9ZZZZ</name>
<organism evidence="4">
    <name type="scientific">hydrothermal vent metagenome</name>
    <dbReference type="NCBI Taxonomy" id="652676"/>
    <lineage>
        <taxon>unclassified sequences</taxon>
        <taxon>metagenomes</taxon>
        <taxon>ecological metagenomes</taxon>
    </lineage>
</organism>
<gene>
    <name evidence="4" type="ORF">MNB_SM-4-334</name>
</gene>
<accession>A0A1W1BL45</accession>
<evidence type="ECO:0000313" key="4">
    <source>
        <dbReference type="EMBL" id="SFV54228.1"/>
    </source>
</evidence>
<comment type="subcellular location">
    <subcellularLocation>
        <location evidence="1">Cell envelope</location>
    </subcellularLocation>
</comment>
<reference evidence="4" key="1">
    <citation type="submission" date="2016-10" db="EMBL/GenBank/DDBJ databases">
        <authorList>
            <person name="de Groot N.N."/>
        </authorList>
    </citation>
    <scope>NUCLEOTIDE SEQUENCE</scope>
</reference>
<sequence length="359" mass="39374">MKKIYTTLFSLLLSLSFVGCGSDNGFDGENGLLASGGANQSAIETSLIEIYNEVILKDINASYEKSLSLIQSVQDLNTSTSATTLSSAQVAFKELVLSYKRVESTYVAGRESDNMRDIADFYLEQFIFNSKGDTLFTDLQKIFDGTGSLYKNSHKGITALEYTLFDRAVSDGEMLSKLNTIRLASAITMAQTISQNLLLVKNYYNNESTFLTDSDTAISLLLNQLVDNAYKLKEKRIGDAGGFTVNFLNNPDATRLEYYKSIYSLAAIKEILFTHKSIMDKGLTNIATLGSASSEADAIVTKIDEALVICDSYTNSLESDIATSKTKDLFDTVAILQTNYTALINGLNFQQDLLEADGD</sequence>
<evidence type="ECO:0000256" key="2">
    <source>
        <dbReference type="ARBA" id="ARBA00022729"/>
    </source>
</evidence>
<dbReference type="EMBL" id="FPHF01000027">
    <property type="protein sequence ID" value="SFV54228.1"/>
    <property type="molecule type" value="Genomic_DNA"/>
</dbReference>
<dbReference type="GO" id="GO:0030313">
    <property type="term" value="C:cell envelope"/>
    <property type="evidence" value="ECO:0007669"/>
    <property type="project" value="UniProtKB-SubCell"/>
</dbReference>
<dbReference type="Pfam" id="PF09375">
    <property type="entry name" value="Peptidase_M75"/>
    <property type="match status" value="1"/>
</dbReference>
<dbReference type="Gene3D" id="1.20.1420.20">
    <property type="entry name" value="M75 peptidase, HXXE motif"/>
    <property type="match status" value="1"/>
</dbReference>
<dbReference type="InterPro" id="IPR018976">
    <property type="entry name" value="Imelysin-like"/>
</dbReference>
<proteinExistence type="predicted"/>
<evidence type="ECO:0000256" key="1">
    <source>
        <dbReference type="ARBA" id="ARBA00004196"/>
    </source>
</evidence>
<dbReference type="AlphaFoldDB" id="A0A1W1BL45"/>
<feature type="domain" description="Imelysin-like" evidence="3">
    <location>
        <begin position="63"/>
        <end position="279"/>
    </location>
</feature>
<dbReference type="InterPro" id="IPR038352">
    <property type="entry name" value="Imelysin_sf"/>
</dbReference>
<keyword evidence="2" id="KW-0732">Signal</keyword>
<protein>
    <recommendedName>
        <fullName evidence="3">Imelysin-like domain-containing protein</fullName>
    </recommendedName>
</protein>
<dbReference type="PROSITE" id="PS51257">
    <property type="entry name" value="PROKAR_LIPOPROTEIN"/>
    <property type="match status" value="1"/>
</dbReference>